<organism evidence="2 3">
    <name type="scientific">Meganyctiphanes norvegica</name>
    <name type="common">Northern krill</name>
    <name type="synonym">Thysanopoda norvegica</name>
    <dbReference type="NCBI Taxonomy" id="48144"/>
    <lineage>
        <taxon>Eukaryota</taxon>
        <taxon>Metazoa</taxon>
        <taxon>Ecdysozoa</taxon>
        <taxon>Arthropoda</taxon>
        <taxon>Crustacea</taxon>
        <taxon>Multicrustacea</taxon>
        <taxon>Malacostraca</taxon>
        <taxon>Eumalacostraca</taxon>
        <taxon>Eucarida</taxon>
        <taxon>Euphausiacea</taxon>
        <taxon>Euphausiidae</taxon>
        <taxon>Meganyctiphanes</taxon>
    </lineage>
</organism>
<comment type="caution">
    <text evidence="2">The sequence shown here is derived from an EMBL/GenBank/DDBJ whole genome shotgun (WGS) entry which is preliminary data.</text>
</comment>
<protein>
    <submittedName>
        <fullName evidence="2">Uncharacterized protein</fullName>
    </submittedName>
</protein>
<evidence type="ECO:0000256" key="1">
    <source>
        <dbReference type="SAM" id="MobiDB-lite"/>
    </source>
</evidence>
<dbReference type="Proteomes" id="UP001497623">
    <property type="component" value="Unassembled WGS sequence"/>
</dbReference>
<dbReference type="AlphaFoldDB" id="A0AAV2RB86"/>
<evidence type="ECO:0000313" key="3">
    <source>
        <dbReference type="Proteomes" id="UP001497623"/>
    </source>
</evidence>
<proteinExistence type="predicted"/>
<feature type="region of interest" description="Disordered" evidence="1">
    <location>
        <begin position="1"/>
        <end position="78"/>
    </location>
</feature>
<feature type="compositionally biased region" description="Polar residues" evidence="1">
    <location>
        <begin position="1"/>
        <end position="17"/>
    </location>
</feature>
<evidence type="ECO:0000313" key="2">
    <source>
        <dbReference type="EMBL" id="CAL4121172.1"/>
    </source>
</evidence>
<gene>
    <name evidence="2" type="ORF">MNOR_LOCUS22343</name>
</gene>
<name>A0AAV2RB86_MEGNR</name>
<accession>A0AAV2RB86</accession>
<sequence>MDDASPRNNSERLTSSMVDDYGSLTKREMDVTMDDGNSTVETPLPTPQPQVNNKKRKRVDATSHTNCRGNGIDNDGTKARRTRIGQSQCEVENLTKRGGRTAEKKLKHDTTEREPLDVKKIESPNFGLTSKLLNLSHEIISGLSVDCITVLYNAALVKFYLCPEGEKNVMCELLNTETGGKMITCIFLLTILNCRQKK</sequence>
<keyword evidence="3" id="KW-1185">Reference proteome</keyword>
<reference evidence="2 3" key="1">
    <citation type="submission" date="2024-05" db="EMBL/GenBank/DDBJ databases">
        <authorList>
            <person name="Wallberg A."/>
        </authorList>
    </citation>
    <scope>NUCLEOTIDE SEQUENCE [LARGE SCALE GENOMIC DNA]</scope>
</reference>
<dbReference type="EMBL" id="CAXKWB010018742">
    <property type="protein sequence ID" value="CAL4121172.1"/>
    <property type="molecule type" value="Genomic_DNA"/>
</dbReference>